<gene>
    <name evidence="1" type="ORF">AB6A40_011691</name>
</gene>
<feature type="non-terminal residue" evidence="1">
    <location>
        <position position="66"/>
    </location>
</feature>
<dbReference type="AlphaFoldDB" id="A0ABD6F4Q0"/>
<dbReference type="EMBL" id="JBGFUD010025190">
    <property type="protein sequence ID" value="MFH4984982.1"/>
    <property type="molecule type" value="Genomic_DNA"/>
</dbReference>
<accession>A0ABD6F4Q0</accession>
<evidence type="ECO:0000313" key="2">
    <source>
        <dbReference type="Proteomes" id="UP001608902"/>
    </source>
</evidence>
<keyword evidence="2" id="KW-1185">Reference proteome</keyword>
<proteinExistence type="predicted"/>
<organism evidence="1 2">
    <name type="scientific">Gnathostoma spinigerum</name>
    <dbReference type="NCBI Taxonomy" id="75299"/>
    <lineage>
        <taxon>Eukaryota</taxon>
        <taxon>Metazoa</taxon>
        <taxon>Ecdysozoa</taxon>
        <taxon>Nematoda</taxon>
        <taxon>Chromadorea</taxon>
        <taxon>Rhabditida</taxon>
        <taxon>Spirurina</taxon>
        <taxon>Gnathostomatomorpha</taxon>
        <taxon>Gnathostomatoidea</taxon>
        <taxon>Gnathostomatidae</taxon>
        <taxon>Gnathostoma</taxon>
    </lineage>
</organism>
<evidence type="ECO:0000313" key="1">
    <source>
        <dbReference type="EMBL" id="MFH4984982.1"/>
    </source>
</evidence>
<comment type="caution">
    <text evidence="1">The sequence shown here is derived from an EMBL/GenBank/DDBJ whole genome shotgun (WGS) entry which is preliminary data.</text>
</comment>
<feature type="non-terminal residue" evidence="1">
    <location>
        <position position="1"/>
    </location>
</feature>
<protein>
    <submittedName>
        <fullName evidence="1">Uncharacterized protein</fullName>
    </submittedName>
</protein>
<reference evidence="1 2" key="1">
    <citation type="submission" date="2024-08" db="EMBL/GenBank/DDBJ databases">
        <title>Gnathostoma spinigerum genome.</title>
        <authorList>
            <person name="Gonzalez-Bertolin B."/>
            <person name="Monzon S."/>
            <person name="Zaballos A."/>
            <person name="Jimenez P."/>
            <person name="Dekumyoy P."/>
            <person name="Varona S."/>
            <person name="Cuesta I."/>
            <person name="Sumanam S."/>
            <person name="Adisakwattana P."/>
            <person name="Gasser R.B."/>
            <person name="Hernandez-Gonzalez A."/>
            <person name="Young N.D."/>
            <person name="Perteguer M.J."/>
        </authorList>
    </citation>
    <scope>NUCLEOTIDE SEQUENCE [LARGE SCALE GENOMIC DNA]</scope>
    <source>
        <strain evidence="1">AL3</strain>
        <tissue evidence="1">Liver</tissue>
    </source>
</reference>
<name>A0ABD6F4Q0_9BILA</name>
<sequence length="66" mass="7443">PNQVGKEYVAIQKSNGEFYQHSLGPAGLYISWCLEPKYNLVWTFNAAEMRVQAFCDSVSQETEGVI</sequence>
<dbReference type="Proteomes" id="UP001608902">
    <property type="component" value="Unassembled WGS sequence"/>
</dbReference>